<dbReference type="Proteomes" id="UP000217895">
    <property type="component" value="Chromosome"/>
</dbReference>
<evidence type="ECO:0000256" key="1">
    <source>
        <dbReference type="SAM" id="MobiDB-lite"/>
    </source>
</evidence>
<reference evidence="2 3" key="1">
    <citation type="submission" date="2017-06" db="EMBL/GenBank/DDBJ databases">
        <title>Genome sequencing of cyanobaciteial culture collection at National Institute for Environmental Studies (NIES).</title>
        <authorList>
            <person name="Hirose Y."/>
            <person name="Shimura Y."/>
            <person name="Fujisawa T."/>
            <person name="Nakamura Y."/>
            <person name="Kawachi M."/>
        </authorList>
    </citation>
    <scope>NUCLEOTIDE SEQUENCE [LARGE SCALE GENOMIC DNA]</scope>
    <source>
        <strain evidence="2 3">NIES-2135</strain>
    </source>
</reference>
<dbReference type="EMBL" id="AP018203">
    <property type="protein sequence ID" value="BAY56116.1"/>
    <property type="molecule type" value="Genomic_DNA"/>
</dbReference>
<feature type="compositionally biased region" description="Polar residues" evidence="1">
    <location>
        <begin position="64"/>
        <end position="75"/>
    </location>
</feature>
<proteinExistence type="predicted"/>
<evidence type="ECO:0000313" key="3">
    <source>
        <dbReference type="Proteomes" id="UP000217895"/>
    </source>
</evidence>
<gene>
    <name evidence="2" type="ORF">NIES2135_29460</name>
</gene>
<feature type="compositionally biased region" description="Basic and acidic residues" evidence="1">
    <location>
        <begin position="76"/>
        <end position="88"/>
    </location>
</feature>
<evidence type="ECO:0008006" key="4">
    <source>
        <dbReference type="Google" id="ProtNLM"/>
    </source>
</evidence>
<protein>
    <recommendedName>
        <fullName evidence="4">Polyhydroxyalkanoate synthesis regulator phasin</fullName>
    </recommendedName>
</protein>
<name>A0A1Z4JH99_LEPBY</name>
<keyword evidence="3" id="KW-1185">Reference proteome</keyword>
<organism evidence="2 3">
    <name type="scientific">Leptolyngbya boryana NIES-2135</name>
    <dbReference type="NCBI Taxonomy" id="1973484"/>
    <lineage>
        <taxon>Bacteria</taxon>
        <taxon>Bacillati</taxon>
        <taxon>Cyanobacteriota</taxon>
        <taxon>Cyanophyceae</taxon>
        <taxon>Leptolyngbyales</taxon>
        <taxon>Leptolyngbyaceae</taxon>
        <taxon>Leptolyngbya group</taxon>
        <taxon>Leptolyngbya</taxon>
    </lineage>
</organism>
<feature type="region of interest" description="Disordered" evidence="1">
    <location>
        <begin position="62"/>
        <end position="103"/>
    </location>
</feature>
<dbReference type="NCBIfam" id="NF047773">
    <property type="entry name" value="phas_rel_Lepto"/>
    <property type="match status" value="1"/>
</dbReference>
<dbReference type="AlphaFoldDB" id="A0A1Z4JH99"/>
<accession>A0A1Z4JH99</accession>
<sequence>MGLGDIVQKAMYLGIGVASYAGEKAGEKLTELRSQVQKLADEMVARGEMSSEEARRFVDEMVQRAQQPSVSAPTSESEKPTEPRKIEILDDDEPAPTQTTTTVDEMRQQVADLQEELRRLKKN</sequence>
<evidence type="ECO:0000313" key="2">
    <source>
        <dbReference type="EMBL" id="BAY56116.1"/>
    </source>
</evidence>